<gene>
    <name evidence="2" type="ORF">RG47T_1122</name>
</gene>
<dbReference type="RefSeq" id="WP_074488474.1">
    <property type="nucleotide sequence ID" value="NZ_FPAM01000002.1"/>
</dbReference>
<evidence type="ECO:0000313" key="3">
    <source>
        <dbReference type="Proteomes" id="UP000186720"/>
    </source>
</evidence>
<feature type="chain" id="PRO_5010192006" description="YD repeat-containing protein" evidence="1">
    <location>
        <begin position="18"/>
        <end position="1077"/>
    </location>
</feature>
<sequence length="1077" mass="118810">MKKIFCLLLLVYGHAHAQQATTSVVQQNNVISPSPTAASLGKYADWPVSLYSGTPEINISLYTMSSGKLSVPVSLSYHASGIKVDEYASWVGLGWSLNGGGVITRTVRGLPDDQPTYGYFSTRVSLPTPDIGHVNQANYQILQQEAQGIMDTQPDVFMFNAMGHSFKFFIDVNNKIQTIPQNTVKIEYPSFGSDPFADADQWTATFEDGTKLYFGGVGSVERTDNNNTEGYYANQGFISSWYLKQVVPVIGPAVNFTYGAETNNTFFTTSITDFIRNPNDPNYGTFDDKPAERHLSNSTIHGLHLAQITSQNTVVKFVPQVSQRADVTGGYALDSVKVYYNGKQTPVRQYKLNYIYSSSGRLRLTGITEIGADNISNINQWGLIYNANNLPALGSNAQDHWGYFNGKITNTNMLPAVEGFNNPSFPIADREAYFPYSAAEILTQINYPTGGSSAFNYEANSYNDVSTTSSSQTASLLLQESDPIGTVKSQTIVINQAQNITLTAIFRKDPNENDPLNINISLVDQQGNIAFMQLYNTNGTYTVTKKVLTAGTYRFSVSSPEMGNTYCNTSITWQNTQTPQAVVRTVGGVRLSSLIDNDGQGKTIEKYYSYDQAYCSAPIKNADYIYTITIRDHHPCAPPPNNGLYFDRVISYIARTSYNKVAVGTTGGSHIGYGVVTVKYGVNGSNGYEVNTFTNSPADQVVRQFPFPPVSSFDYRRGLLLNQNTYNVWGVIKKATTYTYNIVPNATLSAFVTGFKIDDPCTDGLSNPSNTDDQFTSTLYRTTSEWVQKASMQEDTYDNGGNKISTLSNYYYDNPVHMQATRVVSTKSDGKIITAVSTYPDDYASGTTFIDDMKTSHVIASPIEQVTYQNDGTNTTILNGVVTQYQTGGHGLIDRVYKMEQLAPVTLSAFKFSGRAIGQLPVSTSPAVYTLDGHYKERLVYNRYDALGNLQQITPTEGVSTTYLWSYNKTYPVAEIKNATYEAVESTLGGFAAVDNFGNQAVPTKAQTDAYLNVLRTSLAGTQVSTYTYSPLTGMTSTTDAKGVTTYYEYDSFQRLINIRDKDNNIVKHMDYHYQGQ</sequence>
<keyword evidence="1" id="KW-0732">Signal</keyword>
<comment type="caution">
    <text evidence="2">The sequence shown here is derived from an EMBL/GenBank/DDBJ whole genome shotgun (WGS) entry which is preliminary data.</text>
</comment>
<dbReference type="EMBL" id="MPPL01000001">
    <property type="protein sequence ID" value="OKS85676.1"/>
    <property type="molecule type" value="Genomic_DNA"/>
</dbReference>
<dbReference type="NCBIfam" id="TIGR01643">
    <property type="entry name" value="YD_repeat_2x"/>
    <property type="match status" value="1"/>
</dbReference>
<dbReference type="AlphaFoldDB" id="A0A1Q5ZVC4"/>
<proteinExistence type="predicted"/>
<keyword evidence="3" id="KW-1185">Reference proteome</keyword>
<dbReference type="InterPro" id="IPR006530">
    <property type="entry name" value="YD"/>
</dbReference>
<protein>
    <recommendedName>
        <fullName evidence="4">YD repeat-containing protein</fullName>
    </recommendedName>
</protein>
<dbReference type="OrthoDB" id="903892at2"/>
<name>A0A1Q5ZVC4_9SPHI</name>
<reference evidence="2 3" key="1">
    <citation type="submission" date="2016-11" db="EMBL/GenBank/DDBJ databases">
        <title>Whole Genome Sequencing of Mucilaginibacter polytrichastri RG4-7(T) isolated from the moss sample.</title>
        <authorList>
            <person name="Li Y."/>
        </authorList>
    </citation>
    <scope>NUCLEOTIDE SEQUENCE [LARGE SCALE GENOMIC DNA]</scope>
    <source>
        <strain evidence="2 3">RG4-7</strain>
    </source>
</reference>
<feature type="signal peptide" evidence="1">
    <location>
        <begin position="1"/>
        <end position="17"/>
    </location>
</feature>
<evidence type="ECO:0008006" key="4">
    <source>
        <dbReference type="Google" id="ProtNLM"/>
    </source>
</evidence>
<evidence type="ECO:0000256" key="1">
    <source>
        <dbReference type="SAM" id="SignalP"/>
    </source>
</evidence>
<organism evidence="2 3">
    <name type="scientific">Mucilaginibacter polytrichastri</name>
    <dbReference type="NCBI Taxonomy" id="1302689"/>
    <lineage>
        <taxon>Bacteria</taxon>
        <taxon>Pseudomonadati</taxon>
        <taxon>Bacteroidota</taxon>
        <taxon>Sphingobacteriia</taxon>
        <taxon>Sphingobacteriales</taxon>
        <taxon>Sphingobacteriaceae</taxon>
        <taxon>Mucilaginibacter</taxon>
    </lineage>
</organism>
<accession>A0A1Q5ZVC4</accession>
<evidence type="ECO:0000313" key="2">
    <source>
        <dbReference type="EMBL" id="OKS85676.1"/>
    </source>
</evidence>
<dbReference type="STRING" id="1302689.RG47T_1122"/>
<dbReference type="Proteomes" id="UP000186720">
    <property type="component" value="Unassembled WGS sequence"/>
</dbReference>